<keyword evidence="13" id="KW-1185">Reference proteome</keyword>
<dbReference type="SUPFAM" id="SSF55874">
    <property type="entry name" value="ATPase domain of HSP90 chaperone/DNA topoisomerase II/histidine kinase"/>
    <property type="match status" value="1"/>
</dbReference>
<evidence type="ECO:0000256" key="1">
    <source>
        <dbReference type="ARBA" id="ARBA00000085"/>
    </source>
</evidence>
<dbReference type="EMBL" id="CP003620">
    <property type="protein sequence ID" value="AFZ12658.1"/>
    <property type="molecule type" value="Genomic_DNA"/>
</dbReference>
<dbReference type="PRINTS" id="PR00344">
    <property type="entry name" value="BCTRLSENSOR"/>
</dbReference>
<dbReference type="InterPro" id="IPR050736">
    <property type="entry name" value="Sensor_HK_Regulatory"/>
</dbReference>
<evidence type="ECO:0000259" key="11">
    <source>
        <dbReference type="PROSITE" id="PS50885"/>
    </source>
</evidence>
<evidence type="ECO:0000259" key="10">
    <source>
        <dbReference type="PROSITE" id="PS50109"/>
    </source>
</evidence>
<dbReference type="eggNOG" id="COG5002">
    <property type="taxonomic scope" value="Bacteria"/>
</dbReference>
<organism evidence="12 13">
    <name type="scientific">Crinalium epipsammum PCC 9333</name>
    <dbReference type="NCBI Taxonomy" id="1173022"/>
    <lineage>
        <taxon>Bacteria</taxon>
        <taxon>Bacillati</taxon>
        <taxon>Cyanobacteriota</taxon>
        <taxon>Cyanophyceae</taxon>
        <taxon>Gomontiellales</taxon>
        <taxon>Gomontiellaceae</taxon>
        <taxon>Crinalium</taxon>
    </lineage>
</organism>
<dbReference type="AlphaFoldDB" id="K9VX22"/>
<dbReference type="SMART" id="SM00388">
    <property type="entry name" value="HisKA"/>
    <property type="match status" value="1"/>
</dbReference>
<dbReference type="OrthoDB" id="9763461at2"/>
<evidence type="ECO:0000256" key="5">
    <source>
        <dbReference type="ARBA" id="ARBA00022679"/>
    </source>
</evidence>
<dbReference type="Proteomes" id="UP000010472">
    <property type="component" value="Chromosome"/>
</dbReference>
<evidence type="ECO:0000313" key="13">
    <source>
        <dbReference type="Proteomes" id="UP000010472"/>
    </source>
</evidence>
<dbReference type="SMART" id="SM00387">
    <property type="entry name" value="HATPase_c"/>
    <property type="match status" value="1"/>
</dbReference>
<proteinExistence type="predicted"/>
<dbReference type="SUPFAM" id="SSF47384">
    <property type="entry name" value="Homodimeric domain of signal transducing histidine kinase"/>
    <property type="match status" value="1"/>
</dbReference>
<keyword evidence="4" id="KW-0597">Phosphoprotein</keyword>
<dbReference type="GO" id="GO:0000155">
    <property type="term" value="F:phosphorelay sensor kinase activity"/>
    <property type="evidence" value="ECO:0007669"/>
    <property type="project" value="InterPro"/>
</dbReference>
<keyword evidence="9" id="KW-1133">Transmembrane helix</keyword>
<dbReference type="RefSeq" id="WP_015202776.1">
    <property type="nucleotide sequence ID" value="NC_019753.1"/>
</dbReference>
<dbReference type="PROSITE" id="PS50885">
    <property type="entry name" value="HAMP"/>
    <property type="match status" value="1"/>
</dbReference>
<dbReference type="Gene3D" id="3.30.565.10">
    <property type="entry name" value="Histidine kinase-like ATPase, C-terminal domain"/>
    <property type="match status" value="1"/>
</dbReference>
<feature type="domain" description="Histidine kinase" evidence="10">
    <location>
        <begin position="152"/>
        <end position="365"/>
    </location>
</feature>
<dbReference type="Pfam" id="PF02518">
    <property type="entry name" value="HATPase_c"/>
    <property type="match status" value="1"/>
</dbReference>
<gene>
    <name evidence="12" type="ORF">Cri9333_1773</name>
</gene>
<dbReference type="HOGENOM" id="CLU_000445_89_3_3"/>
<reference evidence="12 13" key="1">
    <citation type="submission" date="2012-06" db="EMBL/GenBank/DDBJ databases">
        <title>Finished chromosome of genome of Crinalium epipsammum PCC 9333.</title>
        <authorList>
            <consortium name="US DOE Joint Genome Institute"/>
            <person name="Gugger M."/>
            <person name="Coursin T."/>
            <person name="Rippka R."/>
            <person name="Tandeau De Marsac N."/>
            <person name="Huntemann M."/>
            <person name="Wei C.-L."/>
            <person name="Han J."/>
            <person name="Detter J.C."/>
            <person name="Han C."/>
            <person name="Tapia R."/>
            <person name="Davenport K."/>
            <person name="Daligault H."/>
            <person name="Erkkila T."/>
            <person name="Gu W."/>
            <person name="Munk A.C.C."/>
            <person name="Teshima H."/>
            <person name="Xu Y."/>
            <person name="Chain P."/>
            <person name="Chen A."/>
            <person name="Krypides N."/>
            <person name="Mavromatis K."/>
            <person name="Markowitz V."/>
            <person name="Szeto E."/>
            <person name="Ivanova N."/>
            <person name="Mikhailova N."/>
            <person name="Ovchinnikova G."/>
            <person name="Pagani I."/>
            <person name="Pati A."/>
            <person name="Goodwin L."/>
            <person name="Peters L."/>
            <person name="Pitluck S."/>
            <person name="Woyke T."/>
            <person name="Kerfeld C."/>
        </authorList>
    </citation>
    <scope>NUCLEOTIDE SEQUENCE [LARGE SCALE GENOMIC DNA]</scope>
    <source>
        <strain evidence="12 13">PCC 9333</strain>
    </source>
</reference>
<evidence type="ECO:0000256" key="9">
    <source>
        <dbReference type="SAM" id="Phobius"/>
    </source>
</evidence>
<dbReference type="SMART" id="SM00304">
    <property type="entry name" value="HAMP"/>
    <property type="match status" value="1"/>
</dbReference>
<dbReference type="InterPro" id="IPR036890">
    <property type="entry name" value="HATPase_C_sf"/>
</dbReference>
<dbReference type="SUPFAM" id="SSF158472">
    <property type="entry name" value="HAMP domain-like"/>
    <property type="match status" value="1"/>
</dbReference>
<dbReference type="InterPro" id="IPR004358">
    <property type="entry name" value="Sig_transdc_His_kin-like_C"/>
</dbReference>
<accession>K9VX22</accession>
<dbReference type="KEGG" id="cep:Cri9333_1773"/>
<dbReference type="InterPro" id="IPR003661">
    <property type="entry name" value="HisK_dim/P_dom"/>
</dbReference>
<dbReference type="Gene3D" id="1.10.287.130">
    <property type="match status" value="1"/>
</dbReference>
<evidence type="ECO:0000313" key="12">
    <source>
        <dbReference type="EMBL" id="AFZ12658.1"/>
    </source>
</evidence>
<comment type="subcellular location">
    <subcellularLocation>
        <location evidence="2">Membrane</location>
    </subcellularLocation>
</comment>
<dbReference type="PANTHER" id="PTHR43711">
    <property type="entry name" value="TWO-COMPONENT HISTIDINE KINASE"/>
    <property type="match status" value="1"/>
</dbReference>
<feature type="transmembrane region" description="Helical" evidence="9">
    <location>
        <begin position="12"/>
        <end position="30"/>
    </location>
</feature>
<keyword evidence="6 12" id="KW-0418">Kinase</keyword>
<dbReference type="CDD" id="cd06225">
    <property type="entry name" value="HAMP"/>
    <property type="match status" value="1"/>
</dbReference>
<name>K9VX22_9CYAN</name>
<keyword evidence="8 9" id="KW-0472">Membrane</keyword>
<dbReference type="InterPro" id="IPR036097">
    <property type="entry name" value="HisK_dim/P_sf"/>
</dbReference>
<keyword evidence="5" id="KW-0808">Transferase</keyword>
<feature type="domain" description="HAMP" evidence="11">
    <location>
        <begin position="92"/>
        <end position="144"/>
    </location>
</feature>
<evidence type="ECO:0000256" key="3">
    <source>
        <dbReference type="ARBA" id="ARBA00012438"/>
    </source>
</evidence>
<evidence type="ECO:0000256" key="7">
    <source>
        <dbReference type="ARBA" id="ARBA00023012"/>
    </source>
</evidence>
<evidence type="ECO:0000256" key="2">
    <source>
        <dbReference type="ARBA" id="ARBA00004370"/>
    </source>
</evidence>
<dbReference type="FunFam" id="1.10.287.130:FF:000001">
    <property type="entry name" value="Two-component sensor histidine kinase"/>
    <property type="match status" value="1"/>
</dbReference>
<evidence type="ECO:0000256" key="8">
    <source>
        <dbReference type="ARBA" id="ARBA00023136"/>
    </source>
</evidence>
<evidence type="ECO:0000256" key="4">
    <source>
        <dbReference type="ARBA" id="ARBA00022553"/>
    </source>
</evidence>
<dbReference type="EC" id="2.7.13.3" evidence="3"/>
<dbReference type="InterPro" id="IPR005467">
    <property type="entry name" value="His_kinase_dom"/>
</dbReference>
<dbReference type="Pfam" id="PF00512">
    <property type="entry name" value="HisKA"/>
    <property type="match status" value="1"/>
</dbReference>
<dbReference type="PATRIC" id="fig|1173022.3.peg.1917"/>
<dbReference type="GO" id="GO:0016020">
    <property type="term" value="C:membrane"/>
    <property type="evidence" value="ECO:0007669"/>
    <property type="project" value="UniProtKB-SubCell"/>
</dbReference>
<protein>
    <recommendedName>
        <fullName evidence="3">histidine kinase</fullName>
        <ecNumber evidence="3">2.7.13.3</ecNumber>
    </recommendedName>
</protein>
<keyword evidence="7" id="KW-0902">Two-component regulatory system</keyword>
<dbReference type="STRING" id="1173022.Cri9333_1773"/>
<dbReference type="Pfam" id="PF00672">
    <property type="entry name" value="HAMP"/>
    <property type="match status" value="1"/>
</dbReference>
<keyword evidence="9" id="KW-0812">Transmembrane</keyword>
<dbReference type="PROSITE" id="PS50109">
    <property type="entry name" value="HIS_KIN"/>
    <property type="match status" value="1"/>
</dbReference>
<dbReference type="FunFam" id="3.30.565.10:FF:000006">
    <property type="entry name" value="Sensor histidine kinase WalK"/>
    <property type="match status" value="1"/>
</dbReference>
<sequence>MHWTKVGLRSRLFLSHLLVMIVGVGSLVLIGKVSSPRFFVIHLEQLEGNGFRLRYARTELVQRFQTAWSQSTFWSVISGATAAGVLSYWVSTRIMQPLTQMEKITRKFAEGKLDERLPSSEIPEINRLGISFNRMASSLEGVEQRRRELITDLTHELRTPLTVVRGYLEELADGSIEPSPETYDLLIKETTRLQRLVNDLQVLSKAESGYLPINLQAINLRPLLESLIQKFGDQLLEDSPVLKLECPSQLPAVLADADRVEQVLVNLLGNALVYTEKGSITVCAWTEPGKLWIAVIDTGSGIAANDLVHVFDRFWRAERSPSRNSRGTGIGLAIARRLVELQGGKIQVESQLGLGTTFKFFLSLA</sequence>
<evidence type="ECO:0000256" key="6">
    <source>
        <dbReference type="ARBA" id="ARBA00022777"/>
    </source>
</evidence>
<dbReference type="InterPro" id="IPR003660">
    <property type="entry name" value="HAMP_dom"/>
</dbReference>
<dbReference type="Gene3D" id="6.10.340.10">
    <property type="match status" value="1"/>
</dbReference>
<dbReference type="PANTHER" id="PTHR43711:SF1">
    <property type="entry name" value="HISTIDINE KINASE 1"/>
    <property type="match status" value="1"/>
</dbReference>
<dbReference type="CDD" id="cd00082">
    <property type="entry name" value="HisKA"/>
    <property type="match status" value="1"/>
</dbReference>
<dbReference type="InterPro" id="IPR003594">
    <property type="entry name" value="HATPase_dom"/>
</dbReference>
<comment type="catalytic activity">
    <reaction evidence="1">
        <text>ATP + protein L-histidine = ADP + protein N-phospho-L-histidine.</text>
        <dbReference type="EC" id="2.7.13.3"/>
    </reaction>
</comment>